<dbReference type="InterPro" id="IPR025934">
    <property type="entry name" value="NudC_N_dom"/>
</dbReference>
<dbReference type="EMBL" id="BSXT01000336">
    <property type="protein sequence ID" value="GMF24701.1"/>
    <property type="molecule type" value="Genomic_DNA"/>
</dbReference>
<accession>A0A9W6U3D8</accession>
<evidence type="ECO:0000313" key="3">
    <source>
        <dbReference type="EMBL" id="GMF24701.1"/>
    </source>
</evidence>
<feature type="domain" description="NudC N-terminal" evidence="2">
    <location>
        <begin position="36"/>
        <end position="96"/>
    </location>
</feature>
<dbReference type="Pfam" id="PF14050">
    <property type="entry name" value="Nudc_N"/>
    <property type="match status" value="1"/>
</dbReference>
<evidence type="ECO:0000313" key="4">
    <source>
        <dbReference type="Proteomes" id="UP001165121"/>
    </source>
</evidence>
<protein>
    <submittedName>
        <fullName evidence="3">Unnamed protein product</fullName>
    </submittedName>
</protein>
<organism evidence="3 4">
    <name type="scientific">Phytophthora fragariaefolia</name>
    <dbReference type="NCBI Taxonomy" id="1490495"/>
    <lineage>
        <taxon>Eukaryota</taxon>
        <taxon>Sar</taxon>
        <taxon>Stramenopiles</taxon>
        <taxon>Oomycota</taxon>
        <taxon>Peronosporomycetes</taxon>
        <taxon>Peronosporales</taxon>
        <taxon>Peronosporaceae</taxon>
        <taxon>Phytophthora</taxon>
    </lineage>
</organism>
<dbReference type="AlphaFoldDB" id="A0A9W6U3D8"/>
<evidence type="ECO:0000256" key="1">
    <source>
        <dbReference type="SAM" id="MobiDB-lite"/>
    </source>
</evidence>
<keyword evidence="4" id="KW-1185">Reference proteome</keyword>
<dbReference type="OrthoDB" id="416217at2759"/>
<comment type="caution">
    <text evidence="3">The sequence shown here is derived from an EMBL/GenBank/DDBJ whole genome shotgun (WGS) entry which is preliminary data.</text>
</comment>
<reference evidence="3" key="1">
    <citation type="submission" date="2023-04" db="EMBL/GenBank/DDBJ databases">
        <title>Phytophthora fragariaefolia NBRC 109709.</title>
        <authorList>
            <person name="Ichikawa N."/>
            <person name="Sato H."/>
            <person name="Tonouchi N."/>
        </authorList>
    </citation>
    <scope>NUCLEOTIDE SEQUENCE</scope>
    <source>
        <strain evidence="3">NBRC 109709</strain>
    </source>
</reference>
<dbReference type="Proteomes" id="UP001165121">
    <property type="component" value="Unassembled WGS sequence"/>
</dbReference>
<gene>
    <name evidence="3" type="ORF">Pfra01_000421700</name>
</gene>
<name>A0A9W6U3D8_9STRA</name>
<evidence type="ECO:0000259" key="2">
    <source>
        <dbReference type="Pfam" id="PF14050"/>
    </source>
</evidence>
<proteinExistence type="predicted"/>
<sequence>MIDTNRFRKVGDGGYHPIPTVPGTMAERAMSAAPGRFDALLTQLAQQHGGVESLLDSFFDFLHRKTDFYVASSDPAAHQIGFLPGQAELKVLQAFRKYPIKMLDAAAAGSTKKSDEAVVAEQKTVEKQAAVAKKTQQVEPQLTDDGKQG</sequence>
<feature type="region of interest" description="Disordered" evidence="1">
    <location>
        <begin position="129"/>
        <end position="149"/>
    </location>
</feature>